<organism evidence="2 3">
    <name type="scientific">Thermoleptolyngbya sichuanensis A183</name>
    <dbReference type="NCBI Taxonomy" id="2737172"/>
    <lineage>
        <taxon>Bacteria</taxon>
        <taxon>Bacillati</taxon>
        <taxon>Cyanobacteriota</taxon>
        <taxon>Cyanophyceae</taxon>
        <taxon>Oculatellales</taxon>
        <taxon>Oculatellaceae</taxon>
        <taxon>Thermoleptolyngbya</taxon>
        <taxon>Thermoleptolyngbya sichuanensis</taxon>
    </lineage>
</organism>
<dbReference type="KEGG" id="theu:HPC62_19400"/>
<feature type="region of interest" description="Disordered" evidence="1">
    <location>
        <begin position="22"/>
        <end position="50"/>
    </location>
</feature>
<evidence type="ECO:0000313" key="3">
    <source>
        <dbReference type="Proteomes" id="UP000505210"/>
    </source>
</evidence>
<accession>A0A6M8BI30</accession>
<dbReference type="Proteomes" id="UP000505210">
    <property type="component" value="Chromosome"/>
</dbReference>
<protein>
    <submittedName>
        <fullName evidence="2">Isochorismate synthase</fullName>
    </submittedName>
</protein>
<name>A0A6M8BI30_9CYAN</name>
<gene>
    <name evidence="2" type="ORF">HPC62_19400</name>
</gene>
<reference evidence="2 3" key="1">
    <citation type="submission" date="2020-05" db="EMBL/GenBank/DDBJ databases">
        <title>Complete genome sequence of of a novel Thermoleptolyngbya strain isolated from hot springs of Ganzi, Sichuan China.</title>
        <authorList>
            <person name="Tang J."/>
            <person name="Daroch M."/>
            <person name="Li L."/>
            <person name="Waleron K."/>
            <person name="Waleron M."/>
            <person name="Waleron M."/>
        </authorList>
    </citation>
    <scope>NUCLEOTIDE SEQUENCE [LARGE SCALE GENOMIC DNA]</scope>
    <source>
        <strain evidence="2 3">PKUAC-SCTA183</strain>
    </source>
</reference>
<dbReference type="EMBL" id="CP053661">
    <property type="protein sequence ID" value="QKD84056.1"/>
    <property type="molecule type" value="Genomic_DNA"/>
</dbReference>
<sequence>MNLFKVIGQAIQFLTEGASEIFSPDRDEYPKTGVQPYEGDPLSERVESTK</sequence>
<evidence type="ECO:0000256" key="1">
    <source>
        <dbReference type="SAM" id="MobiDB-lite"/>
    </source>
</evidence>
<evidence type="ECO:0000313" key="2">
    <source>
        <dbReference type="EMBL" id="QKD84056.1"/>
    </source>
</evidence>
<dbReference type="AlphaFoldDB" id="A0A6M8BI30"/>
<proteinExistence type="predicted"/>
<keyword evidence="3" id="KW-1185">Reference proteome</keyword>
<dbReference type="RefSeq" id="WP_068509430.1">
    <property type="nucleotide sequence ID" value="NZ_CP053661.1"/>
</dbReference>